<evidence type="ECO:0000313" key="8">
    <source>
        <dbReference type="Proteomes" id="UP000594263"/>
    </source>
</evidence>
<evidence type="ECO:0000256" key="4">
    <source>
        <dbReference type="PIRNR" id="PIRNR000517"/>
    </source>
</evidence>
<evidence type="ECO:0000256" key="1">
    <source>
        <dbReference type="ARBA" id="ARBA00001933"/>
    </source>
</evidence>
<dbReference type="Pfam" id="PF00155">
    <property type="entry name" value="Aminotran_1_2"/>
    <property type="match status" value="1"/>
</dbReference>
<dbReference type="PANTHER" id="PTHR45744">
    <property type="entry name" value="TYROSINE AMINOTRANSFERASE"/>
    <property type="match status" value="1"/>
</dbReference>
<keyword evidence="8" id="KW-1185">Reference proteome</keyword>
<evidence type="ECO:0000256" key="2">
    <source>
        <dbReference type="ARBA" id="ARBA00007441"/>
    </source>
</evidence>
<name>A0A7N0ZY60_KALFE</name>
<evidence type="ECO:0000313" key="7">
    <source>
        <dbReference type="EnsemblPlants" id="Kaladp0053s0277.1.v1.1"/>
    </source>
</evidence>
<dbReference type="Proteomes" id="UP000594263">
    <property type="component" value="Unplaced"/>
</dbReference>
<organism evidence="7 8">
    <name type="scientific">Kalanchoe fedtschenkoi</name>
    <name type="common">Lavender scallops</name>
    <name type="synonym">South American air plant</name>
    <dbReference type="NCBI Taxonomy" id="63787"/>
    <lineage>
        <taxon>Eukaryota</taxon>
        <taxon>Viridiplantae</taxon>
        <taxon>Streptophyta</taxon>
        <taxon>Embryophyta</taxon>
        <taxon>Tracheophyta</taxon>
        <taxon>Spermatophyta</taxon>
        <taxon>Magnoliopsida</taxon>
        <taxon>eudicotyledons</taxon>
        <taxon>Gunneridae</taxon>
        <taxon>Pentapetalae</taxon>
        <taxon>Saxifragales</taxon>
        <taxon>Crassulaceae</taxon>
        <taxon>Kalanchoe</taxon>
    </lineage>
</organism>
<accession>A0A7N0ZY60</accession>
<dbReference type="Gramene" id="Kaladp0053s0277.1.v1.1">
    <property type="protein sequence ID" value="Kaladp0053s0277.1.v1.1"/>
    <property type="gene ID" value="Kaladp0053s0277.v1.1"/>
</dbReference>
<dbReference type="FunFam" id="3.90.1150.10:FF:000040">
    <property type="entry name" value="Tyrosine aminotransferase"/>
    <property type="match status" value="1"/>
</dbReference>
<proteinExistence type="inferred from homology"/>
<comment type="similarity">
    <text evidence="2 4">Belongs to the class-I pyridoxal-phosphate-dependent aminotransferase family.</text>
</comment>
<keyword evidence="3 4" id="KW-0663">Pyridoxal phosphate</keyword>
<comment type="cofactor">
    <cofactor evidence="1 4 5">
        <name>pyridoxal 5'-phosphate</name>
        <dbReference type="ChEBI" id="CHEBI:597326"/>
    </cofactor>
</comment>
<feature type="modified residue" description="N6-(pyridoxal phosphate)lysine" evidence="5">
    <location>
        <position position="261"/>
    </location>
</feature>
<dbReference type="GO" id="GO:0006572">
    <property type="term" value="P:L-tyrosine catabolic process"/>
    <property type="evidence" value="ECO:0007669"/>
    <property type="project" value="TreeGrafter"/>
</dbReference>
<dbReference type="InterPro" id="IPR004839">
    <property type="entry name" value="Aminotransferase_I/II_large"/>
</dbReference>
<dbReference type="InterPro" id="IPR015422">
    <property type="entry name" value="PyrdxlP-dep_Trfase_small"/>
</dbReference>
<dbReference type="CDD" id="cd00609">
    <property type="entry name" value="AAT_like"/>
    <property type="match status" value="1"/>
</dbReference>
<dbReference type="InterPro" id="IPR015424">
    <property type="entry name" value="PyrdxlP-dep_Trfase"/>
</dbReference>
<dbReference type="PANTHER" id="PTHR45744:SF40">
    <property type="entry name" value="TYROSINE TRANSAMINASE FAMILY PROTEIN ISOFORM 1"/>
    <property type="match status" value="1"/>
</dbReference>
<dbReference type="GO" id="GO:0004838">
    <property type="term" value="F:L-tyrosine-2-oxoglutarate transaminase activity"/>
    <property type="evidence" value="ECO:0007669"/>
    <property type="project" value="TreeGrafter"/>
</dbReference>
<dbReference type="Gene3D" id="3.90.1150.10">
    <property type="entry name" value="Aspartate Aminotransferase, domain 1"/>
    <property type="match status" value="2"/>
</dbReference>
<evidence type="ECO:0000259" key="6">
    <source>
        <dbReference type="Pfam" id="PF00155"/>
    </source>
</evidence>
<evidence type="ECO:0000256" key="3">
    <source>
        <dbReference type="ARBA" id="ARBA00022898"/>
    </source>
</evidence>
<dbReference type="InterPro" id="IPR005958">
    <property type="entry name" value="TyrNic_aminoTrfase"/>
</dbReference>
<dbReference type="SUPFAM" id="SSF53383">
    <property type="entry name" value="PLP-dependent transferases"/>
    <property type="match status" value="1"/>
</dbReference>
<sequence length="408" mass="45413">MAMNGSTRWAFQCEQEEGEDHGDNFKSQPLTVRTVRFMLMDNVDESDKRIIIPLAHGDPSAFPCFQTARAAQDAVVEAVRSAKFNGYSSATGLLQSRRALAGHLSRDLPYQLSSEDVYLTVGCTQAVEITLRTLQSLRPKANILLPRPGYPYYDVCAGFIKLDVKHYNLVPESGWEVDLSMVESLADENTMAIVLINPCNPCGNAFTSQHLEKVAELARKLGIMVIADEVYGHLVFGSNPFVPVGKFGSIAPVITLGSLSKRWIVPGWRLGWIVTCDPNGIFEETGGALPQILEKTDEEFFSKTKNLLRENSNLCYDRIQEIPCMTCPHKPEASMFVMAELDVSLLEDIVDDMDFCLKLAREESVIALPGVVLGFKNWLRISFAISPSTLEDGLGRMKDFCQRHLKKP</sequence>
<dbReference type="PIRSF" id="PIRSF000517">
    <property type="entry name" value="Tyr_transaminase"/>
    <property type="match status" value="1"/>
</dbReference>
<dbReference type="InterPro" id="IPR015421">
    <property type="entry name" value="PyrdxlP-dep_Trfase_major"/>
</dbReference>
<dbReference type="EnsemblPlants" id="Kaladp0053s0277.1.v1.1">
    <property type="protein sequence ID" value="Kaladp0053s0277.1.v1.1"/>
    <property type="gene ID" value="Kaladp0053s0277.v1.1"/>
</dbReference>
<reference evidence="7" key="1">
    <citation type="submission" date="2021-01" db="UniProtKB">
        <authorList>
            <consortium name="EnsemblPlants"/>
        </authorList>
    </citation>
    <scope>IDENTIFICATION</scope>
</reference>
<dbReference type="Gene3D" id="3.40.640.10">
    <property type="entry name" value="Type I PLP-dependent aspartate aminotransferase-like (Major domain)"/>
    <property type="match status" value="1"/>
</dbReference>
<dbReference type="GO" id="GO:0030170">
    <property type="term" value="F:pyridoxal phosphate binding"/>
    <property type="evidence" value="ECO:0007669"/>
    <property type="project" value="InterPro"/>
</dbReference>
<dbReference type="OMA" id="GKDWEVD"/>
<feature type="domain" description="Aminotransferase class I/classII large" evidence="6">
    <location>
        <begin position="50"/>
        <end position="394"/>
    </location>
</feature>
<dbReference type="NCBIfam" id="TIGR01265">
    <property type="entry name" value="tyr_nico_aTase"/>
    <property type="match status" value="1"/>
</dbReference>
<dbReference type="AlphaFoldDB" id="A0A7N0ZY60"/>
<protein>
    <recommendedName>
        <fullName evidence="6">Aminotransferase class I/classII large domain-containing protein</fullName>
    </recommendedName>
</protein>
<evidence type="ECO:0000256" key="5">
    <source>
        <dbReference type="PIRSR" id="PIRSR000517-1"/>
    </source>
</evidence>